<dbReference type="GO" id="GO:0006488">
    <property type="term" value="P:dolichol-linked oligosaccharide biosynthetic process"/>
    <property type="evidence" value="ECO:0007669"/>
    <property type="project" value="InterPro"/>
</dbReference>
<reference evidence="10" key="1">
    <citation type="submission" date="2018-10" db="EMBL/GenBank/DDBJ databases">
        <title>Transcriptome assembly of Aceria tosichella (Wheat curl mite) Type 2.</title>
        <authorList>
            <person name="Scully E.D."/>
            <person name="Geib S.M."/>
            <person name="Palmer N.A."/>
            <person name="Gupta A.K."/>
            <person name="Sarath G."/>
            <person name="Tatineni S."/>
        </authorList>
    </citation>
    <scope>NUCLEOTIDE SEQUENCE</scope>
    <source>
        <strain evidence="10">LincolnNE</strain>
    </source>
</reference>
<feature type="transmembrane region" description="Helical" evidence="9">
    <location>
        <begin position="412"/>
        <end position="431"/>
    </location>
</feature>
<keyword evidence="7 9" id="KW-0472">Membrane</keyword>
<keyword evidence="4 9" id="KW-0812">Transmembrane</keyword>
<feature type="transmembrane region" description="Helical" evidence="9">
    <location>
        <begin position="475"/>
        <end position="494"/>
    </location>
</feature>
<accession>A0A6G1SCC7</accession>
<sequence length="547" mass="62162">MSTNKQLEAAGTSIAFNILVQVLSRSFTFVLKAVTLKYLQSSALLGIINVRLALLYTTLQFLSREPFRRACIGEIAKSDSKRFRKIVNTIWLGFLASILLAFPLAHIWQLNSPPVEDLVGTRLSDYHTAVLIICLAVIVEMIAEPCFIYAQAKAISDHNPKVEVTSVTINCVLTALITVIESSRYKSGESTNILTKITLCQLTASLVSVVYSYARLRTTARMAPIKFFPTLLHRKKDDDETSFTYRNLDRISLKVSSSFLLQTFLKQLLTEGERFVMTFFNVMSLSEQGIYDVVNNLGSLAARLVFKPIEDSGYTLFSQTVSRVETLDIRKFYRVQENLMYLIKSMLLIGLIVLTFGYNFVPLIVLYGGEKLNNAIAFRLMRWQLFYTPLLAVNGVTECFTFAIMDSSEIRAYNYCMVLFSFVFLVSIYIFQSSLGSASFILANCIIMTLRILFSHIRIRKYFEKHGYRFKILEALPNLTTVISLTGVFVFLSVSQHYLLDMLQPISVVFGLILGGWCFVFIIHVIMCHEEDLLNFASRLFKLKSML</sequence>
<evidence type="ECO:0000256" key="3">
    <source>
        <dbReference type="ARBA" id="ARBA00010288"/>
    </source>
</evidence>
<dbReference type="GO" id="GO:0034203">
    <property type="term" value="P:glycolipid translocation"/>
    <property type="evidence" value="ECO:0007669"/>
    <property type="project" value="TreeGrafter"/>
</dbReference>
<dbReference type="Pfam" id="PF04506">
    <property type="entry name" value="Rft-1"/>
    <property type="match status" value="1"/>
</dbReference>
<protein>
    <recommendedName>
        <fullName evidence="9">Protein RFT1 homolog</fullName>
    </recommendedName>
</protein>
<evidence type="ECO:0000256" key="5">
    <source>
        <dbReference type="ARBA" id="ARBA00022824"/>
    </source>
</evidence>
<evidence type="ECO:0000256" key="8">
    <source>
        <dbReference type="ARBA" id="ARBA00045912"/>
    </source>
</evidence>
<dbReference type="InterPro" id="IPR007594">
    <property type="entry name" value="RFT1"/>
</dbReference>
<dbReference type="EMBL" id="GGYP01007527">
    <property type="protein sequence ID" value="MDE52298.1"/>
    <property type="molecule type" value="Transcribed_RNA"/>
</dbReference>
<comment type="function">
    <text evidence="8 9">Intramembrane glycolipid transporter that operates in the biosynthetic pathway of dolichol-linked oligosaccharides, the glycan precursors employed in protein asparagine (N)-glycosylation. The sequential addition of sugars to dolichol pyrophosphate produces dolichol-linked oligosaccharides containing fourteen sugars, including two GlcNAcs, nine mannoses and three glucoses. Once assembled, the oligosaccharide is transferred from the lipid to nascent proteins by oligosaccharyltransferases. The assembly of dolichol-linked oligosaccharides begins on the cytosolic side of the endoplasmic reticulum membrane and finishes in its lumen. RFT1 could mediate the translocation of the cytosolically oriented intermediate DolPP-GlcNAc2Man5, produced by ALG11, into the ER lumen where dolichol-linked oligosaccharides assembly continues. However, the intramembrane lipid transporter activity could not be confirmed in vitro.</text>
</comment>
<evidence type="ECO:0000256" key="7">
    <source>
        <dbReference type="ARBA" id="ARBA00023136"/>
    </source>
</evidence>
<gene>
    <name evidence="10" type="primary">rft1_1</name>
    <name evidence="11" type="synonym">rft1_0</name>
    <name evidence="11" type="ORF">g.1973</name>
    <name evidence="10" type="ORF">g.1974</name>
</gene>
<dbReference type="PANTHER" id="PTHR13117:SF5">
    <property type="entry name" value="PROTEIN RFT1 HOMOLOG"/>
    <property type="match status" value="1"/>
</dbReference>
<evidence type="ECO:0000313" key="11">
    <source>
        <dbReference type="EMBL" id="MDE52298.1"/>
    </source>
</evidence>
<keyword evidence="5" id="KW-0256">Endoplasmic reticulum</keyword>
<evidence type="ECO:0000313" key="10">
    <source>
        <dbReference type="EMBL" id="MDE48145.1"/>
    </source>
</evidence>
<feature type="transmembrane region" description="Helical" evidence="9">
    <location>
        <begin position="193"/>
        <end position="214"/>
    </location>
</feature>
<organism evidence="10">
    <name type="scientific">Aceria tosichella</name>
    <name type="common">wheat curl mite</name>
    <dbReference type="NCBI Taxonomy" id="561515"/>
    <lineage>
        <taxon>Eukaryota</taxon>
        <taxon>Metazoa</taxon>
        <taxon>Ecdysozoa</taxon>
        <taxon>Arthropoda</taxon>
        <taxon>Chelicerata</taxon>
        <taxon>Arachnida</taxon>
        <taxon>Acari</taxon>
        <taxon>Acariformes</taxon>
        <taxon>Trombidiformes</taxon>
        <taxon>Prostigmata</taxon>
        <taxon>Eupodina</taxon>
        <taxon>Eriophyoidea</taxon>
        <taxon>Eriophyidae</taxon>
        <taxon>Eriophyinae</taxon>
        <taxon>Aceriini</taxon>
        <taxon>Aceria</taxon>
    </lineage>
</organism>
<feature type="transmembrane region" description="Helical" evidence="9">
    <location>
        <begin position="437"/>
        <end position="454"/>
    </location>
</feature>
<evidence type="ECO:0000256" key="4">
    <source>
        <dbReference type="ARBA" id="ARBA00022692"/>
    </source>
</evidence>
<feature type="transmembrane region" description="Helical" evidence="9">
    <location>
        <begin position="506"/>
        <end position="526"/>
    </location>
</feature>
<feature type="transmembrane region" description="Helical" evidence="9">
    <location>
        <begin position="385"/>
        <end position="405"/>
    </location>
</feature>
<comment type="subcellular location">
    <subcellularLocation>
        <location evidence="1 9">Endoplasmic reticulum membrane</location>
        <topology evidence="1 9">Multi-pass membrane protein</topology>
    </subcellularLocation>
</comment>
<feature type="transmembrane region" description="Helical" evidence="9">
    <location>
        <begin position="162"/>
        <end position="181"/>
    </location>
</feature>
<evidence type="ECO:0000256" key="6">
    <source>
        <dbReference type="ARBA" id="ARBA00022989"/>
    </source>
</evidence>
<feature type="transmembrane region" description="Helical" evidence="9">
    <location>
        <begin position="86"/>
        <end position="108"/>
    </location>
</feature>
<dbReference type="GO" id="GO:0005789">
    <property type="term" value="C:endoplasmic reticulum membrane"/>
    <property type="evidence" value="ECO:0007669"/>
    <property type="project" value="UniProtKB-SubCell"/>
</dbReference>
<comment type="similarity">
    <text evidence="3 9">Belongs to the RFT1 family.</text>
</comment>
<feature type="transmembrane region" description="Helical" evidence="9">
    <location>
        <begin position="128"/>
        <end position="150"/>
    </location>
</feature>
<dbReference type="AlphaFoldDB" id="A0A6G1SCC7"/>
<proteinExistence type="inferred from homology"/>
<dbReference type="PANTHER" id="PTHR13117">
    <property type="entry name" value="ENDOPLASMIC RETICULUM MULTISPAN TRANSMEMBRANE PROTEIN-RELATED"/>
    <property type="match status" value="1"/>
</dbReference>
<feature type="transmembrane region" description="Helical" evidence="9">
    <location>
        <begin position="339"/>
        <end position="365"/>
    </location>
</feature>
<evidence type="ECO:0000256" key="9">
    <source>
        <dbReference type="RuleBase" id="RU365067"/>
    </source>
</evidence>
<name>A0A6G1SCC7_9ACAR</name>
<evidence type="ECO:0000256" key="1">
    <source>
        <dbReference type="ARBA" id="ARBA00004477"/>
    </source>
</evidence>
<comment type="pathway">
    <text evidence="2">Protein modification; protein glycosylation.</text>
</comment>
<evidence type="ECO:0000256" key="2">
    <source>
        <dbReference type="ARBA" id="ARBA00004922"/>
    </source>
</evidence>
<keyword evidence="6 9" id="KW-1133">Transmembrane helix</keyword>
<dbReference type="EMBL" id="GGYP01003374">
    <property type="protein sequence ID" value="MDE48145.1"/>
    <property type="molecule type" value="Transcribed_RNA"/>
</dbReference>